<dbReference type="PANTHER" id="PTHR12110:SF53">
    <property type="entry name" value="BLR5974 PROTEIN"/>
    <property type="match status" value="1"/>
</dbReference>
<dbReference type="InterPro" id="IPR050312">
    <property type="entry name" value="IolE/XylAMocC-like"/>
</dbReference>
<dbReference type="InterPro" id="IPR013022">
    <property type="entry name" value="Xyl_isomerase-like_TIM-brl"/>
</dbReference>
<gene>
    <name evidence="2" type="ORF">L1F29_28535</name>
</gene>
<dbReference type="InterPro" id="IPR036237">
    <property type="entry name" value="Xyl_isomerase-like_sf"/>
</dbReference>
<evidence type="ECO:0000313" key="3">
    <source>
        <dbReference type="Proteomes" id="UP001057877"/>
    </source>
</evidence>
<dbReference type="PANTHER" id="PTHR12110">
    <property type="entry name" value="HYDROXYPYRUVATE ISOMERASE"/>
    <property type="match status" value="1"/>
</dbReference>
<evidence type="ECO:0000313" key="2">
    <source>
        <dbReference type="EMBL" id="UVI29332.1"/>
    </source>
</evidence>
<name>A0ABY5S5Z5_9BACL</name>
<keyword evidence="3" id="KW-1185">Reference proteome</keyword>
<organism evidence="2 3">
    <name type="scientific">Paenibacillus spongiae</name>
    <dbReference type="NCBI Taxonomy" id="2909671"/>
    <lineage>
        <taxon>Bacteria</taxon>
        <taxon>Bacillati</taxon>
        <taxon>Bacillota</taxon>
        <taxon>Bacilli</taxon>
        <taxon>Bacillales</taxon>
        <taxon>Paenibacillaceae</taxon>
        <taxon>Paenibacillus</taxon>
    </lineage>
</organism>
<dbReference type="RefSeq" id="WP_258385421.1">
    <property type="nucleotide sequence ID" value="NZ_CP091430.1"/>
</dbReference>
<dbReference type="Pfam" id="PF01261">
    <property type="entry name" value="AP_endonuc_2"/>
    <property type="match status" value="1"/>
</dbReference>
<dbReference type="SUPFAM" id="SSF51658">
    <property type="entry name" value="Xylose isomerase-like"/>
    <property type="match status" value="1"/>
</dbReference>
<accession>A0ABY5S5Z5</accession>
<keyword evidence="2" id="KW-0413">Isomerase</keyword>
<protein>
    <submittedName>
        <fullName evidence="2">Sugar phosphate isomerase/epimerase</fullName>
    </submittedName>
</protein>
<dbReference type="Proteomes" id="UP001057877">
    <property type="component" value="Chromosome"/>
</dbReference>
<dbReference type="GO" id="GO:0016853">
    <property type="term" value="F:isomerase activity"/>
    <property type="evidence" value="ECO:0007669"/>
    <property type="project" value="UniProtKB-KW"/>
</dbReference>
<feature type="domain" description="Xylose isomerase-like TIM barrel" evidence="1">
    <location>
        <begin position="20"/>
        <end position="259"/>
    </location>
</feature>
<dbReference type="EMBL" id="CP091430">
    <property type="protein sequence ID" value="UVI29332.1"/>
    <property type="molecule type" value="Genomic_DNA"/>
</dbReference>
<proteinExistence type="predicted"/>
<evidence type="ECO:0000259" key="1">
    <source>
        <dbReference type="Pfam" id="PF01261"/>
    </source>
</evidence>
<reference evidence="2" key="1">
    <citation type="submission" date="2022-01" db="EMBL/GenBank/DDBJ databases">
        <title>Paenibacillus spongiae sp. nov., isolated from marine sponge.</title>
        <authorList>
            <person name="Li Z."/>
            <person name="Zhang M."/>
        </authorList>
    </citation>
    <scope>NUCLEOTIDE SEQUENCE</scope>
    <source>
        <strain evidence="2">PHS-Z3</strain>
    </source>
</reference>
<sequence>MVKKGLSLGCRLEQLEETLKFAHTAGVEAVELSIEQLQLIFNGALHPTRTEMAVGILRQFPFEYSVHQPRSLDLRNVRAAGAVNRLFSSVQEFCSMIGSRILVVHYEKESFPQEEQLLEQLLLKAANRTDQVVLAIENIEIERSGKVADLVRRLDHQQIKMTYDLGHDFLASAYYGYDQLQAIESFKDLVVHLHVNDNFGNYEELRITNRPVYNAMGTHNWTALGRGDLHLPIGWGAIEYERLLAPFKGFNGLVITEVLEHYYALHTSEIISGLDRVHRILKA</sequence>
<dbReference type="Gene3D" id="3.20.20.150">
    <property type="entry name" value="Divalent-metal-dependent TIM barrel enzymes"/>
    <property type="match status" value="1"/>
</dbReference>